<keyword evidence="8 12" id="KW-1133">Transmembrane helix</keyword>
<evidence type="ECO:0000313" key="14">
    <source>
        <dbReference type="EMBL" id="KRX00793.1"/>
    </source>
</evidence>
<comment type="caution">
    <text evidence="14">The sequence shown here is derived from an EMBL/GenBank/DDBJ whole genome shotgun (WGS) entry which is preliminary data.</text>
</comment>
<dbReference type="GO" id="GO:0005524">
    <property type="term" value="F:ATP binding"/>
    <property type="evidence" value="ECO:0007669"/>
    <property type="project" value="UniProtKB-KW"/>
</dbReference>
<evidence type="ECO:0000256" key="12">
    <source>
        <dbReference type="SAM" id="Phobius"/>
    </source>
</evidence>
<name>A0A0V0QF21_PSEPJ</name>
<dbReference type="PROSITE" id="PS50893">
    <property type="entry name" value="ABC_TRANSPORTER_2"/>
    <property type="match status" value="2"/>
</dbReference>
<comment type="subcellular location">
    <subcellularLocation>
        <location evidence="1">Membrane</location>
        <topology evidence="1">Multi-pass membrane protein</topology>
    </subcellularLocation>
</comment>
<keyword evidence="9 12" id="KW-0472">Membrane</keyword>
<comment type="similarity">
    <text evidence="2">Belongs to the ABC transporter superfamily. ABCA family.</text>
</comment>
<dbReference type="InterPro" id="IPR003439">
    <property type="entry name" value="ABC_transporter-like_ATP-bd"/>
</dbReference>
<evidence type="ECO:0000256" key="10">
    <source>
        <dbReference type="SAM" id="Coils"/>
    </source>
</evidence>
<proteinExistence type="inferred from homology"/>
<gene>
    <name evidence="14" type="ORF">PPERSA_01972</name>
</gene>
<dbReference type="InterPro" id="IPR017871">
    <property type="entry name" value="ABC_transporter-like_CS"/>
</dbReference>
<evidence type="ECO:0000256" key="9">
    <source>
        <dbReference type="ARBA" id="ARBA00023136"/>
    </source>
</evidence>
<dbReference type="Pfam" id="PF00005">
    <property type="entry name" value="ABC_tran"/>
    <property type="match status" value="2"/>
</dbReference>
<feature type="domain" description="ABC transporter" evidence="13">
    <location>
        <begin position="1376"/>
        <end position="1606"/>
    </location>
</feature>
<feature type="transmembrane region" description="Helical" evidence="12">
    <location>
        <begin position="435"/>
        <end position="458"/>
    </location>
</feature>
<evidence type="ECO:0000256" key="5">
    <source>
        <dbReference type="ARBA" id="ARBA00022737"/>
    </source>
</evidence>
<dbReference type="OMA" id="LVSYIKF"/>
<dbReference type="CDD" id="cd03263">
    <property type="entry name" value="ABC_subfamily_A"/>
    <property type="match status" value="2"/>
</dbReference>
<feature type="coiled-coil region" evidence="10">
    <location>
        <begin position="492"/>
        <end position="519"/>
    </location>
</feature>
<keyword evidence="14" id="KW-0378">Hydrolase</keyword>
<keyword evidence="6" id="KW-0547">Nucleotide-binding</keyword>
<keyword evidence="7" id="KW-0067">ATP-binding</keyword>
<feature type="domain" description="ABC transporter" evidence="13">
    <location>
        <begin position="516"/>
        <end position="775"/>
    </location>
</feature>
<feature type="transmembrane region" description="Helical" evidence="12">
    <location>
        <begin position="256"/>
        <end position="277"/>
    </location>
</feature>
<protein>
    <submittedName>
        <fullName evidence="14">p-loop containing nucleoside triphosphate hydrolase</fullName>
    </submittedName>
</protein>
<feature type="transmembrane region" description="Helical" evidence="12">
    <location>
        <begin position="1230"/>
        <end position="1250"/>
    </location>
</feature>
<evidence type="ECO:0000256" key="7">
    <source>
        <dbReference type="ARBA" id="ARBA00022840"/>
    </source>
</evidence>
<keyword evidence="10" id="KW-0175">Coiled coil</keyword>
<feature type="transmembrane region" description="Helical" evidence="12">
    <location>
        <begin position="1109"/>
        <end position="1133"/>
    </location>
</feature>
<dbReference type="Pfam" id="PF12698">
    <property type="entry name" value="ABC2_membrane_3"/>
    <property type="match status" value="2"/>
</dbReference>
<dbReference type="SMART" id="SM00382">
    <property type="entry name" value="AAA"/>
    <property type="match status" value="2"/>
</dbReference>
<dbReference type="InterPro" id="IPR013525">
    <property type="entry name" value="ABC2_TM"/>
</dbReference>
<feature type="transmembrane region" description="Helical" evidence="12">
    <location>
        <begin position="1193"/>
        <end position="1218"/>
    </location>
</feature>
<feature type="region of interest" description="Disordered" evidence="11">
    <location>
        <begin position="860"/>
        <end position="886"/>
    </location>
</feature>
<dbReference type="EMBL" id="LDAU01000181">
    <property type="protein sequence ID" value="KRX00793.1"/>
    <property type="molecule type" value="Genomic_DNA"/>
</dbReference>
<evidence type="ECO:0000256" key="1">
    <source>
        <dbReference type="ARBA" id="ARBA00004141"/>
    </source>
</evidence>
<feature type="transmembrane region" description="Helical" evidence="12">
    <location>
        <begin position="1308"/>
        <end position="1329"/>
    </location>
</feature>
<dbReference type="InParanoid" id="A0A0V0QF21"/>
<evidence type="ECO:0000256" key="8">
    <source>
        <dbReference type="ARBA" id="ARBA00022989"/>
    </source>
</evidence>
<dbReference type="Gene3D" id="3.40.50.300">
    <property type="entry name" value="P-loop containing nucleotide triphosphate hydrolases"/>
    <property type="match status" value="2"/>
</dbReference>
<evidence type="ECO:0000256" key="3">
    <source>
        <dbReference type="ARBA" id="ARBA00022448"/>
    </source>
</evidence>
<dbReference type="GO" id="GO:0005319">
    <property type="term" value="F:lipid transporter activity"/>
    <property type="evidence" value="ECO:0007669"/>
    <property type="project" value="TreeGrafter"/>
</dbReference>
<evidence type="ECO:0000256" key="6">
    <source>
        <dbReference type="ARBA" id="ARBA00022741"/>
    </source>
</evidence>
<dbReference type="SUPFAM" id="SSF52540">
    <property type="entry name" value="P-loop containing nucleoside triphosphate hydrolases"/>
    <property type="match status" value="2"/>
</dbReference>
<feature type="transmembrane region" description="Helical" evidence="12">
    <location>
        <begin position="302"/>
        <end position="330"/>
    </location>
</feature>
<keyword evidence="15" id="KW-1185">Reference proteome</keyword>
<feature type="transmembrane region" description="Helical" evidence="12">
    <location>
        <begin position="368"/>
        <end position="385"/>
    </location>
</feature>
<evidence type="ECO:0000259" key="13">
    <source>
        <dbReference type="PROSITE" id="PS50893"/>
    </source>
</evidence>
<evidence type="ECO:0000313" key="15">
    <source>
        <dbReference type="Proteomes" id="UP000054937"/>
    </source>
</evidence>
<feature type="region of interest" description="Disordered" evidence="11">
    <location>
        <begin position="623"/>
        <end position="650"/>
    </location>
</feature>
<evidence type="ECO:0000256" key="4">
    <source>
        <dbReference type="ARBA" id="ARBA00022692"/>
    </source>
</evidence>
<feature type="compositionally biased region" description="Basic and acidic residues" evidence="11">
    <location>
        <begin position="623"/>
        <end position="637"/>
    </location>
</feature>
<dbReference type="InterPro" id="IPR003593">
    <property type="entry name" value="AAA+_ATPase"/>
</dbReference>
<dbReference type="GO" id="GO:0140359">
    <property type="term" value="F:ABC-type transporter activity"/>
    <property type="evidence" value="ECO:0007669"/>
    <property type="project" value="InterPro"/>
</dbReference>
<accession>A0A0V0QF21</accession>
<dbReference type="OrthoDB" id="10255969at2759"/>
<dbReference type="FunFam" id="3.40.50.300:FF:001253">
    <property type="entry name" value="ATP-binding cassette protein subfamily A, member 10"/>
    <property type="match status" value="1"/>
</dbReference>
<dbReference type="PROSITE" id="PS00211">
    <property type="entry name" value="ABC_TRANSPORTER_1"/>
    <property type="match status" value="2"/>
</dbReference>
<keyword evidence="3" id="KW-0813">Transport</keyword>
<dbReference type="GO" id="GO:0016020">
    <property type="term" value="C:membrane"/>
    <property type="evidence" value="ECO:0007669"/>
    <property type="project" value="UniProtKB-SubCell"/>
</dbReference>
<dbReference type="Proteomes" id="UP000054937">
    <property type="component" value="Unassembled WGS sequence"/>
</dbReference>
<dbReference type="InterPro" id="IPR027417">
    <property type="entry name" value="P-loop_NTPase"/>
</dbReference>
<sequence>MGHLQALIKKNFKIWKRGGCVSYLEIILPVLFCCFFILMRNVADKKEFEKHSFLQFDEDFSRYIPNNLTSEFPSNLVDKDYQEIQLQRVFIQNCKNNQNGGKFEQNGKVALAPRDNEIIQKIGNQIENFGFDLRFFDDQNQIMEYLKSQEYNDDICLGISMPVSEKGKKYNYYLHFNSTGQSDNQIPGTQFFDKYNNYKIENLEDFVEPWVKSGFVTLQNWMDNLILQQEGSDVKILPTVTSFTVEEHLQDNLPDLVVGNFGTFTTLPLIIVFLRFLQKVVSEKEKKIREHMRIMGLHNSSFYLSWILQYMAIYFVITVITAIFCCLTIFTHSDFVLICVWYYLFCLNSIAQALAISALFSKAKTANIFGLVIYLGFYIITIIIGNNNGIGRGSKIALSIFPQVNQSISADSLILIESKQKGIGWDDLGEEVNRFSIGISLGLFVATFIITMLLFFYLEQVFPNDYGVQKHPLFCLGFKKKFKTKKSEQNKHYQKDENIEDVEQNLKQLEKENKCVKVDNVVKVYSNGKMAVNNLSLTMYLGQIYCLLGPNGSGKSTLISMLTGMFPMSEGRTKIMGYDLSEKMGKIRKIIGVCPQQNILFKNLTVYEHLQLFATIKNERKNKNKKKENGKIDKDESQNQNQNDDNDKDKDKIEQEIEQLLDDVDLQDKRDEYSKNLSGGQKRRLQVALAFVGGSKVIFLDEPTSGCDTSVRRHLWEMLKKYKQDRIIVLTTHFMDEADYLGDRISIIGEGKLICTGSSTFLKNRFGVGYNLTIVKNDPTSSSHSIIQTIKKHIPNVSKISQASAEITFQLNMSEVGKFQDMFNELDEKKSELDISNYGISITTMEQVFIDVCQKNQSTNDEEEEYEQEKEQQNENEKQMQNQENSSFLEENFNLNDVRIRDRKKLFLIHFWALVKKRVQFLKRDKKGLACEVLIPCIMIIFGLYIVTISSSYSDEPYDLIASEIYDFQPKTIYGWGQQVSQQKVEDILENFREENYKFIKYDESQDVEDWDKFVFEKKDKETLGAYWLKSYQNENNQNQNNQSQQENQVEYILEINSLYRESLPLYLSSMNEALLKQILKNRNFQLESTIYSFPLTAQLESLKDSAQFGLGSAFIFSLLLSFIPSSLVFYVIKERREQIKHLQFVSGVGLKTYWLSNYFIDLCKYIFPVYFVSLLFVQVYGISVYCEEGAAFAALAVLLFFYGVAVIAQSYLLSFLFEGPGNGQVFNFFLNYIVGAVVPLVIWIFRVFFESTREAFGIVQWVFRVFPAFCLGDGLLNLASRVAYLNYFEDVDSLQGPFHIDIASGDIIFMIVMTIVFCVGILLVEGFISKGTFEKFQSKQNGFPKYKPVELDDDVQKEADEVQKAGVNGYKIVLNKIRKVFKLNKQKYLEAVKQVSVGIKSGECFALLGINGAGKTTLFKILSGDYKATSGEAYINGHNINTEMDIARYDIGYCPQFDALLENLTTREHLELYTAIKGIPKKMRKPLIDSKIREMNLKKYENIPAGTYSGGNKRKLSVAIAMIGNPAVILLDEPSTGMDPRARRFMWTIISKISKKNQIQNQNQIQDQNQNQDQIYYQNQNSNQNRYNHKNQSQICSNKKSSAVILTTHSMEEAEALSTKMVIMVEGQFKCLGSIQHINAKNKGNL</sequence>
<feature type="transmembrane region" description="Helical" evidence="12">
    <location>
        <begin position="20"/>
        <end position="39"/>
    </location>
</feature>
<organism evidence="14 15">
    <name type="scientific">Pseudocohnilembus persalinus</name>
    <name type="common">Ciliate</name>
    <dbReference type="NCBI Taxonomy" id="266149"/>
    <lineage>
        <taxon>Eukaryota</taxon>
        <taxon>Sar</taxon>
        <taxon>Alveolata</taxon>
        <taxon>Ciliophora</taxon>
        <taxon>Intramacronucleata</taxon>
        <taxon>Oligohymenophorea</taxon>
        <taxon>Scuticociliatia</taxon>
        <taxon>Philasterida</taxon>
        <taxon>Pseudocohnilembidae</taxon>
        <taxon>Pseudocohnilembus</taxon>
    </lineage>
</organism>
<feature type="compositionally biased region" description="Basic and acidic residues" evidence="11">
    <location>
        <begin position="869"/>
        <end position="878"/>
    </location>
</feature>
<dbReference type="GO" id="GO:0016887">
    <property type="term" value="F:ATP hydrolysis activity"/>
    <property type="evidence" value="ECO:0007669"/>
    <property type="project" value="InterPro"/>
</dbReference>
<feature type="transmembrane region" description="Helical" evidence="12">
    <location>
        <begin position="1262"/>
        <end position="1288"/>
    </location>
</feature>
<feature type="transmembrane region" description="Helical" evidence="12">
    <location>
        <begin position="342"/>
        <end position="361"/>
    </location>
</feature>
<dbReference type="InterPro" id="IPR026082">
    <property type="entry name" value="ABCA"/>
</dbReference>
<keyword evidence="4 12" id="KW-0812">Transmembrane</keyword>
<evidence type="ECO:0000256" key="2">
    <source>
        <dbReference type="ARBA" id="ARBA00008869"/>
    </source>
</evidence>
<dbReference type="PANTHER" id="PTHR19229:SF36">
    <property type="entry name" value="ATP-BINDING CASSETTE SUB-FAMILY A MEMBER 2"/>
    <property type="match status" value="1"/>
</dbReference>
<reference evidence="14 15" key="1">
    <citation type="journal article" date="2015" name="Sci. Rep.">
        <title>Genome of the facultative scuticociliatosis pathogen Pseudocohnilembus persalinus provides insight into its virulence through horizontal gene transfer.</title>
        <authorList>
            <person name="Xiong J."/>
            <person name="Wang G."/>
            <person name="Cheng J."/>
            <person name="Tian M."/>
            <person name="Pan X."/>
            <person name="Warren A."/>
            <person name="Jiang C."/>
            <person name="Yuan D."/>
            <person name="Miao W."/>
        </authorList>
    </citation>
    <scope>NUCLEOTIDE SEQUENCE [LARGE SCALE GENOMIC DNA]</scope>
    <source>
        <strain evidence="14">36N120E</strain>
    </source>
</reference>
<keyword evidence="5" id="KW-0677">Repeat</keyword>
<dbReference type="PANTHER" id="PTHR19229">
    <property type="entry name" value="ATP-BINDING CASSETTE TRANSPORTER SUBFAMILY A ABCA"/>
    <property type="match status" value="1"/>
</dbReference>
<feature type="transmembrane region" description="Helical" evidence="12">
    <location>
        <begin position="928"/>
        <end position="947"/>
    </location>
</feature>
<evidence type="ECO:0000256" key="11">
    <source>
        <dbReference type="SAM" id="MobiDB-lite"/>
    </source>
</evidence>